<reference evidence="1" key="1">
    <citation type="submission" date="2025-08" db="UniProtKB">
        <authorList>
            <consortium name="Ensembl"/>
        </authorList>
    </citation>
    <scope>IDENTIFICATION</scope>
</reference>
<dbReference type="Proteomes" id="UP000694428">
    <property type="component" value="Unplaced"/>
</dbReference>
<evidence type="ECO:0000313" key="1">
    <source>
        <dbReference type="Ensembl" id="ENSPSTP00000010552.1"/>
    </source>
</evidence>
<dbReference type="Ensembl" id="ENSPSTT00000011076.1">
    <property type="protein sequence ID" value="ENSPSTP00000010552.1"/>
    <property type="gene ID" value="ENSPSTG00000007436.1"/>
</dbReference>
<keyword evidence="2" id="KW-1185">Reference proteome</keyword>
<reference evidence="1" key="2">
    <citation type="submission" date="2025-09" db="UniProtKB">
        <authorList>
            <consortium name="Ensembl"/>
        </authorList>
    </citation>
    <scope>IDENTIFICATION</scope>
</reference>
<dbReference type="AlphaFoldDB" id="A0A8C9F7A4"/>
<accession>A0A8C9F7A4</accession>
<evidence type="ECO:0000313" key="2">
    <source>
        <dbReference type="Proteomes" id="UP000694428"/>
    </source>
</evidence>
<organism evidence="1 2">
    <name type="scientific">Pavo cristatus</name>
    <name type="common">Indian peafowl</name>
    <name type="synonym">Blue peafowl</name>
    <dbReference type="NCBI Taxonomy" id="9049"/>
    <lineage>
        <taxon>Eukaryota</taxon>
        <taxon>Metazoa</taxon>
        <taxon>Chordata</taxon>
        <taxon>Craniata</taxon>
        <taxon>Vertebrata</taxon>
        <taxon>Euteleostomi</taxon>
        <taxon>Archelosauria</taxon>
        <taxon>Archosauria</taxon>
        <taxon>Dinosauria</taxon>
        <taxon>Saurischia</taxon>
        <taxon>Theropoda</taxon>
        <taxon>Coelurosauria</taxon>
        <taxon>Aves</taxon>
        <taxon>Neognathae</taxon>
        <taxon>Galloanserae</taxon>
        <taxon>Galliformes</taxon>
        <taxon>Phasianidae</taxon>
        <taxon>Phasianinae</taxon>
        <taxon>Pavo</taxon>
    </lineage>
</organism>
<sequence length="100" mass="11788">MKHLSGQKKAVTCSEILYFKIKDVTISITGVISSRFQIPYILKTSNNLYILANSTSFKPTKKEYIKTSNQHYVFWFTDACCRTVGRREIYLRIYRSQEYN</sequence>
<protein>
    <submittedName>
        <fullName evidence="1">Uncharacterized protein</fullName>
    </submittedName>
</protein>
<name>A0A8C9F7A4_PAVCR</name>
<proteinExistence type="predicted"/>